<protein>
    <submittedName>
        <fullName evidence="9">Protease-4</fullName>
    </submittedName>
</protein>
<dbReference type="GO" id="GO:0006465">
    <property type="term" value="P:signal peptide processing"/>
    <property type="evidence" value="ECO:0007669"/>
    <property type="project" value="InterPro"/>
</dbReference>
<dbReference type="InterPro" id="IPR004635">
    <property type="entry name" value="Pept_S49_SppA"/>
</dbReference>
<proteinExistence type="inferred from homology"/>
<dbReference type="PIRSF" id="PIRSF001217">
    <property type="entry name" value="Protease_4_SppA"/>
    <property type="match status" value="1"/>
</dbReference>
<feature type="active site" description="Proton donor/acceptor" evidence="7">
    <location>
        <position position="190"/>
    </location>
</feature>
<feature type="active site" description="Nucleophile" evidence="7">
    <location>
        <position position="388"/>
    </location>
</feature>
<dbReference type="RefSeq" id="WP_089680615.1">
    <property type="nucleotide sequence ID" value="NZ_FNFO01000002.1"/>
</dbReference>
<feature type="domain" description="Peptidase S49" evidence="8">
    <location>
        <begin position="122"/>
        <end position="275"/>
    </location>
</feature>
<dbReference type="NCBIfam" id="TIGR00706">
    <property type="entry name" value="SppA_dom"/>
    <property type="match status" value="1"/>
</dbReference>
<dbReference type="AlphaFoldDB" id="A0A1G9BVT0"/>
<name>A0A1G9BVT0_9BACT</name>
<evidence type="ECO:0000256" key="7">
    <source>
        <dbReference type="PIRSR" id="PIRSR001217-1"/>
    </source>
</evidence>
<dbReference type="SUPFAM" id="SSF52096">
    <property type="entry name" value="ClpP/crotonase"/>
    <property type="match status" value="2"/>
</dbReference>
<reference evidence="9 10" key="1">
    <citation type="submission" date="2016-10" db="EMBL/GenBank/DDBJ databases">
        <authorList>
            <person name="de Groot N.N."/>
        </authorList>
    </citation>
    <scope>NUCLEOTIDE SEQUENCE [LARGE SCALE GENOMIC DNA]</scope>
    <source>
        <strain evidence="9 10">DSM 25186</strain>
    </source>
</reference>
<dbReference type="EMBL" id="FNFO01000002">
    <property type="protein sequence ID" value="SDK43581.1"/>
    <property type="molecule type" value="Genomic_DNA"/>
</dbReference>
<comment type="subcellular location">
    <subcellularLocation>
        <location evidence="1">Membrane</location>
    </subcellularLocation>
</comment>
<dbReference type="PANTHER" id="PTHR33209:SF1">
    <property type="entry name" value="PEPTIDASE S49 DOMAIN-CONTAINING PROTEIN"/>
    <property type="match status" value="1"/>
</dbReference>
<dbReference type="InterPro" id="IPR002142">
    <property type="entry name" value="Peptidase_S49"/>
</dbReference>
<dbReference type="Proteomes" id="UP000198510">
    <property type="component" value="Unassembled WGS sequence"/>
</dbReference>
<dbReference type="STRING" id="1075417.SAMN05421823_102728"/>
<dbReference type="Gene3D" id="6.20.330.10">
    <property type="match status" value="1"/>
</dbReference>
<keyword evidence="3 9" id="KW-0645">Protease</keyword>
<evidence type="ECO:0000313" key="10">
    <source>
        <dbReference type="Proteomes" id="UP000198510"/>
    </source>
</evidence>
<dbReference type="InterPro" id="IPR047217">
    <property type="entry name" value="S49_SppA_67K_type_N"/>
</dbReference>
<dbReference type="GO" id="GO:0008236">
    <property type="term" value="F:serine-type peptidase activity"/>
    <property type="evidence" value="ECO:0007669"/>
    <property type="project" value="UniProtKB-KW"/>
</dbReference>
<dbReference type="CDD" id="cd07018">
    <property type="entry name" value="S49_SppA_67K_type"/>
    <property type="match status" value="1"/>
</dbReference>
<dbReference type="PANTHER" id="PTHR33209">
    <property type="entry name" value="PROTEASE 4"/>
    <property type="match status" value="1"/>
</dbReference>
<dbReference type="Gene3D" id="3.90.226.10">
    <property type="entry name" value="2-enoyl-CoA Hydratase, Chain A, domain 1"/>
    <property type="match status" value="3"/>
</dbReference>
<dbReference type="InterPro" id="IPR029045">
    <property type="entry name" value="ClpP/crotonase-like_dom_sf"/>
</dbReference>
<keyword evidence="6" id="KW-0472">Membrane</keyword>
<evidence type="ECO:0000259" key="8">
    <source>
        <dbReference type="Pfam" id="PF01343"/>
    </source>
</evidence>
<sequence length="590" mass="65242">MLSFLKYVLATLVGLVLFCIVGFLLLIGIAAATSDDEVAVKSNSVLKISLDRPLLERDPDDPFEGLDLPLVQQQEGIGLYELREALKKAAKDDRIKGVYLDVSAVQGGYAQIEEVRQMLLEFKESGKFITTYSETYSEGAYLLAAVADDIWMNPAGGLEFNGLMAETPFFKGMLDKIGVEPQVIKVGDFKSAAEPFTNTEYSAPNEAQIASFLNSIYDNYLREVSESRQIPVAELRRISDELLIQLPEDALKHKLVTHLGYFDEVLTDLRQRLSVEEDDDIPFVTLTKYKKARLDQDKEEVNTSRDRIAVIFASGEIQGGEGSESVIGSERIARALRDARLDDKVKAVVLRINSPGGSALASDVMWREVKLTSDVKPIIASMSSVAASGGYYMAMACDTIVAQPTTITGSIGVIGIIPNAQKLLNDKLGITTDLVETSEHADLINVTRPLTEFERSVLQRQVNATYNEFTQKAATGRNLPLDSLQAMAGGRVWSGAEAEARGLVDVLGGLDSAIAIAANAAGLEQDKYRVRFLPEQKNFLEELMNTSEEEFHARILRYQLGEYYPLIQSVQQLKHWQGIQTRLPFELIIR</sequence>
<keyword evidence="5" id="KW-0720">Serine protease</keyword>
<comment type="similarity">
    <text evidence="2">Belongs to the peptidase S49 family.</text>
</comment>
<organism evidence="9 10">
    <name type="scientific">Catalinimonas alkaloidigena</name>
    <dbReference type="NCBI Taxonomy" id="1075417"/>
    <lineage>
        <taxon>Bacteria</taxon>
        <taxon>Pseudomonadati</taxon>
        <taxon>Bacteroidota</taxon>
        <taxon>Cytophagia</taxon>
        <taxon>Cytophagales</taxon>
        <taxon>Catalimonadaceae</taxon>
        <taxon>Catalinimonas</taxon>
    </lineage>
</organism>
<feature type="domain" description="Peptidase S49" evidence="8">
    <location>
        <begin position="372"/>
        <end position="523"/>
    </location>
</feature>
<dbReference type="InterPro" id="IPR004634">
    <property type="entry name" value="Pept_S49_pIV"/>
</dbReference>
<dbReference type="InterPro" id="IPR047272">
    <property type="entry name" value="S49_SppA_C"/>
</dbReference>
<dbReference type="Pfam" id="PF01343">
    <property type="entry name" value="Peptidase_S49"/>
    <property type="match status" value="2"/>
</dbReference>
<keyword evidence="4" id="KW-0378">Hydrolase</keyword>
<dbReference type="CDD" id="cd07023">
    <property type="entry name" value="S49_Sppa_N_C"/>
    <property type="match status" value="1"/>
</dbReference>
<keyword evidence="10" id="KW-1185">Reference proteome</keyword>
<dbReference type="OrthoDB" id="9764363at2"/>
<evidence type="ECO:0000256" key="4">
    <source>
        <dbReference type="ARBA" id="ARBA00022801"/>
    </source>
</evidence>
<evidence type="ECO:0000256" key="5">
    <source>
        <dbReference type="ARBA" id="ARBA00022825"/>
    </source>
</evidence>
<evidence type="ECO:0000256" key="1">
    <source>
        <dbReference type="ARBA" id="ARBA00004370"/>
    </source>
</evidence>
<dbReference type="GO" id="GO:0016020">
    <property type="term" value="C:membrane"/>
    <property type="evidence" value="ECO:0007669"/>
    <property type="project" value="UniProtKB-SubCell"/>
</dbReference>
<evidence type="ECO:0000256" key="6">
    <source>
        <dbReference type="ARBA" id="ARBA00023136"/>
    </source>
</evidence>
<gene>
    <name evidence="9" type="ORF">SAMN05421823_102728</name>
</gene>
<dbReference type="NCBIfam" id="TIGR00705">
    <property type="entry name" value="SppA_67K"/>
    <property type="match status" value="1"/>
</dbReference>
<evidence type="ECO:0000256" key="3">
    <source>
        <dbReference type="ARBA" id="ARBA00022670"/>
    </source>
</evidence>
<evidence type="ECO:0000313" key="9">
    <source>
        <dbReference type="EMBL" id="SDK43581.1"/>
    </source>
</evidence>
<accession>A0A1G9BVT0</accession>
<evidence type="ECO:0000256" key="2">
    <source>
        <dbReference type="ARBA" id="ARBA00008683"/>
    </source>
</evidence>